<dbReference type="SUPFAM" id="SSF52172">
    <property type="entry name" value="CheY-like"/>
    <property type="match status" value="1"/>
</dbReference>
<name>M1PPD5_DESSD</name>
<dbReference type="Gene3D" id="3.40.50.2300">
    <property type="match status" value="1"/>
</dbReference>
<dbReference type="Proteomes" id="UP000011721">
    <property type="component" value="Chromosome"/>
</dbReference>
<dbReference type="InterPro" id="IPR016032">
    <property type="entry name" value="Sig_transdc_resp-reg_C-effctor"/>
</dbReference>
<dbReference type="CDD" id="cd06170">
    <property type="entry name" value="LuxR_C_like"/>
    <property type="match status" value="1"/>
</dbReference>
<dbReference type="InterPro" id="IPR011006">
    <property type="entry name" value="CheY-like_superfamily"/>
</dbReference>
<evidence type="ECO:0000313" key="4">
    <source>
        <dbReference type="Proteomes" id="UP000011721"/>
    </source>
</evidence>
<evidence type="ECO:0000259" key="2">
    <source>
        <dbReference type="PROSITE" id="PS50043"/>
    </source>
</evidence>
<dbReference type="InterPro" id="IPR000792">
    <property type="entry name" value="Tscrpt_reg_LuxR_C"/>
</dbReference>
<evidence type="ECO:0000256" key="1">
    <source>
        <dbReference type="ARBA" id="ARBA00023125"/>
    </source>
</evidence>
<dbReference type="eggNOG" id="COG2197">
    <property type="taxonomic scope" value="Bacteria"/>
</dbReference>
<gene>
    <name evidence="3" type="ordered locus">UWK_01728</name>
</gene>
<keyword evidence="4" id="KW-1185">Reference proteome</keyword>
<dbReference type="STRING" id="1167006.UWK_01728"/>
<reference evidence="4" key="1">
    <citation type="journal article" date="2013" name="Stand. Genomic Sci.">
        <title>Complete genome sequence of Desulfocapsa sulfexigens, a marine deltaproteobacterium specialized in disproportionating inorganic sulfur compounds.</title>
        <authorList>
            <person name="Finster K.W."/>
            <person name="Kjeldsen K.U."/>
            <person name="Kube M."/>
            <person name="Reinhardt R."/>
            <person name="Mussmann M."/>
            <person name="Amann R."/>
            <person name="Schreiber L."/>
        </authorList>
    </citation>
    <scope>NUCLEOTIDE SEQUENCE [LARGE SCALE GENOMIC DNA]</scope>
    <source>
        <strain evidence="4">DSM 10523 / SB164P1</strain>
    </source>
</reference>
<sequence length="202" mass="22457">MTIVTCSANASTRERWRQILQGDHQLFEVSTVAELKDVVKHQEIELILLHRSMVDMNLISSITESRCFVLSDIPDDNEAVLLLKSGAVGYANTYVSPVRLKEAVNTAISGRVWVGQKLMQKIIRGTTQDIDPKSTEPPPEHKLSGREWEVALLVGQGMSNLEIAAELNISESTVKAHIGSIFKKTNTESRLQLALYVKTQTT</sequence>
<dbReference type="InterPro" id="IPR039420">
    <property type="entry name" value="WalR-like"/>
</dbReference>
<accession>M1PPD5</accession>
<organism evidence="3 4">
    <name type="scientific">Desulfocapsa sulfexigens (strain DSM 10523 / SB164P1)</name>
    <dbReference type="NCBI Taxonomy" id="1167006"/>
    <lineage>
        <taxon>Bacteria</taxon>
        <taxon>Pseudomonadati</taxon>
        <taxon>Thermodesulfobacteriota</taxon>
        <taxon>Desulfobulbia</taxon>
        <taxon>Desulfobulbales</taxon>
        <taxon>Desulfocapsaceae</taxon>
        <taxon>Desulfocapsa</taxon>
    </lineage>
</organism>
<dbReference type="KEGG" id="dsf:UWK_01728"/>
<dbReference type="EMBL" id="CP003985">
    <property type="protein sequence ID" value="AGF78286.1"/>
    <property type="molecule type" value="Genomic_DNA"/>
</dbReference>
<dbReference type="Gene3D" id="1.10.10.10">
    <property type="entry name" value="Winged helix-like DNA-binding domain superfamily/Winged helix DNA-binding domain"/>
    <property type="match status" value="1"/>
</dbReference>
<dbReference type="PANTHER" id="PTHR43214:SF37">
    <property type="entry name" value="TRANSCRIPTIONAL REGULATORY PROTEIN YDFI"/>
    <property type="match status" value="1"/>
</dbReference>
<dbReference type="PANTHER" id="PTHR43214">
    <property type="entry name" value="TWO-COMPONENT RESPONSE REGULATOR"/>
    <property type="match status" value="1"/>
</dbReference>
<dbReference type="RefSeq" id="WP_015403977.1">
    <property type="nucleotide sequence ID" value="NC_020304.1"/>
</dbReference>
<dbReference type="PROSITE" id="PS50043">
    <property type="entry name" value="HTH_LUXR_2"/>
    <property type="match status" value="1"/>
</dbReference>
<evidence type="ECO:0000313" key="3">
    <source>
        <dbReference type="EMBL" id="AGF78286.1"/>
    </source>
</evidence>
<dbReference type="PRINTS" id="PR00038">
    <property type="entry name" value="HTHLUXR"/>
</dbReference>
<dbReference type="SUPFAM" id="SSF46894">
    <property type="entry name" value="C-terminal effector domain of the bipartite response regulators"/>
    <property type="match status" value="1"/>
</dbReference>
<dbReference type="HOGENOM" id="CLU_000445_90_8_7"/>
<dbReference type="GO" id="GO:0006355">
    <property type="term" value="P:regulation of DNA-templated transcription"/>
    <property type="evidence" value="ECO:0007669"/>
    <property type="project" value="InterPro"/>
</dbReference>
<dbReference type="GO" id="GO:0003677">
    <property type="term" value="F:DNA binding"/>
    <property type="evidence" value="ECO:0007669"/>
    <property type="project" value="UniProtKB-KW"/>
</dbReference>
<keyword evidence="1 3" id="KW-0238">DNA-binding</keyword>
<proteinExistence type="predicted"/>
<feature type="domain" description="HTH luxR-type" evidence="2">
    <location>
        <begin position="136"/>
        <end position="201"/>
    </location>
</feature>
<dbReference type="SMART" id="SM00421">
    <property type="entry name" value="HTH_LUXR"/>
    <property type="match status" value="1"/>
</dbReference>
<dbReference type="OrthoDB" id="5512014at2"/>
<protein>
    <submittedName>
        <fullName evidence="3">CheY-like receiver and HTH DNA-binding domain-containing response regulator</fullName>
    </submittedName>
</protein>
<dbReference type="Pfam" id="PF00196">
    <property type="entry name" value="GerE"/>
    <property type="match status" value="1"/>
</dbReference>
<dbReference type="InterPro" id="IPR036388">
    <property type="entry name" value="WH-like_DNA-bd_sf"/>
</dbReference>
<dbReference type="PROSITE" id="PS00622">
    <property type="entry name" value="HTH_LUXR_1"/>
    <property type="match status" value="1"/>
</dbReference>
<dbReference type="AlphaFoldDB" id="M1PPD5"/>